<dbReference type="InterPro" id="IPR002195">
    <property type="entry name" value="Dihydroorotase_CS"/>
</dbReference>
<gene>
    <name evidence="9" type="ORF">DIURU_002244</name>
</gene>
<comment type="caution">
    <text evidence="9">The sequence shown here is derived from an EMBL/GenBank/DDBJ whole genome shotgun (WGS) entry which is preliminary data.</text>
</comment>
<dbReference type="OrthoDB" id="1670005at2759"/>
<evidence type="ECO:0000256" key="2">
    <source>
        <dbReference type="ARBA" id="ARBA00004880"/>
    </source>
</evidence>
<dbReference type="GO" id="GO:0004151">
    <property type="term" value="F:dihydroorotase activity"/>
    <property type="evidence" value="ECO:0007669"/>
    <property type="project" value="UniProtKB-EC"/>
</dbReference>
<keyword evidence="5" id="KW-0479">Metal-binding</keyword>
<evidence type="ECO:0000256" key="5">
    <source>
        <dbReference type="ARBA" id="ARBA00022723"/>
    </source>
</evidence>
<reference evidence="9 10" key="1">
    <citation type="submission" date="2019-07" db="EMBL/GenBank/DDBJ databases">
        <title>Genome assembly of two rare yeast pathogens: Diutina rugosa and Trichomonascus ciferrii.</title>
        <authorList>
            <person name="Mixao V."/>
            <person name="Saus E."/>
            <person name="Hansen A."/>
            <person name="Lass-Flor C."/>
            <person name="Gabaldon T."/>
        </authorList>
    </citation>
    <scope>NUCLEOTIDE SEQUENCE [LARGE SCALE GENOMIC DNA]</scope>
    <source>
        <strain evidence="9 10">CBS 613</strain>
    </source>
</reference>
<dbReference type="VEuPathDB" id="FungiDB:DIURU_002244"/>
<comment type="similarity">
    <text evidence="3">Belongs to the metallo-dependent hydrolases superfamily. DHOase family. Class II DHOase subfamily.</text>
</comment>
<dbReference type="EMBL" id="SWFT01000066">
    <property type="protein sequence ID" value="KAA8903732.1"/>
    <property type="molecule type" value="Genomic_DNA"/>
</dbReference>
<comment type="pathway">
    <text evidence="2">Pyrimidine metabolism; UMP biosynthesis via de novo pathway; (S)-dihydroorotate from bicarbonate: step 3/3.</text>
</comment>
<dbReference type="EC" id="3.5.2.3" evidence="4"/>
<dbReference type="InterPro" id="IPR004721">
    <property type="entry name" value="DHOdimr"/>
</dbReference>
<dbReference type="PROSITE" id="PS00482">
    <property type="entry name" value="DIHYDROOROTASE_1"/>
    <property type="match status" value="1"/>
</dbReference>
<accession>A0A642UQN0</accession>
<dbReference type="InterPro" id="IPR032466">
    <property type="entry name" value="Metal_Hydrolase"/>
</dbReference>
<dbReference type="UniPathway" id="UPA00070">
    <property type="reaction ID" value="UER00117"/>
</dbReference>
<evidence type="ECO:0000256" key="8">
    <source>
        <dbReference type="ARBA" id="ARBA00022975"/>
    </source>
</evidence>
<dbReference type="AlphaFoldDB" id="A0A642UQN0"/>
<organism evidence="9 10">
    <name type="scientific">Diutina rugosa</name>
    <name type="common">Yeast</name>
    <name type="synonym">Candida rugosa</name>
    <dbReference type="NCBI Taxonomy" id="5481"/>
    <lineage>
        <taxon>Eukaryota</taxon>
        <taxon>Fungi</taxon>
        <taxon>Dikarya</taxon>
        <taxon>Ascomycota</taxon>
        <taxon>Saccharomycotina</taxon>
        <taxon>Pichiomycetes</taxon>
        <taxon>Debaryomycetaceae</taxon>
        <taxon>Diutina</taxon>
    </lineage>
</organism>
<comment type="cofactor">
    <cofactor evidence="1">
        <name>Zn(2+)</name>
        <dbReference type="ChEBI" id="CHEBI:29105"/>
    </cofactor>
</comment>
<dbReference type="PANTHER" id="PTHR43137:SF1">
    <property type="entry name" value="DIHYDROOROTASE"/>
    <property type="match status" value="1"/>
</dbReference>
<dbReference type="GO" id="GO:0044205">
    <property type="term" value="P:'de novo' UMP biosynthetic process"/>
    <property type="evidence" value="ECO:0007669"/>
    <property type="project" value="UniProtKB-UniPathway"/>
</dbReference>
<dbReference type="HAMAP" id="MF_00219">
    <property type="entry name" value="PyrC_classII"/>
    <property type="match status" value="1"/>
</dbReference>
<evidence type="ECO:0000313" key="10">
    <source>
        <dbReference type="Proteomes" id="UP000449547"/>
    </source>
</evidence>
<keyword evidence="8" id="KW-0665">Pyrimidine biosynthesis</keyword>
<dbReference type="PANTHER" id="PTHR43137">
    <property type="entry name" value="DIHYDROOROTASE"/>
    <property type="match status" value="1"/>
</dbReference>
<evidence type="ECO:0000256" key="6">
    <source>
        <dbReference type="ARBA" id="ARBA00022801"/>
    </source>
</evidence>
<dbReference type="FunFam" id="3.20.20.140:FF:000041">
    <property type="entry name" value="Dihydroorotase, variant"/>
    <property type="match status" value="1"/>
</dbReference>
<dbReference type="PIRSF" id="PIRSF001237">
    <property type="entry name" value="DHOdimr"/>
    <property type="match status" value="1"/>
</dbReference>
<evidence type="ECO:0000256" key="1">
    <source>
        <dbReference type="ARBA" id="ARBA00001947"/>
    </source>
</evidence>
<keyword evidence="10" id="KW-1185">Reference proteome</keyword>
<dbReference type="Proteomes" id="UP000449547">
    <property type="component" value="Unassembled WGS sequence"/>
</dbReference>
<evidence type="ECO:0000256" key="7">
    <source>
        <dbReference type="ARBA" id="ARBA00022833"/>
    </source>
</evidence>
<dbReference type="OMA" id="TLHHISM"/>
<dbReference type="PROSITE" id="PS00483">
    <property type="entry name" value="DIHYDROOROTASE_2"/>
    <property type="match status" value="1"/>
</dbReference>
<proteinExistence type="inferred from homology"/>
<dbReference type="GeneID" id="54780895"/>
<dbReference type="RefSeq" id="XP_034012938.1">
    <property type="nucleotide sequence ID" value="XM_034154874.1"/>
</dbReference>
<dbReference type="SUPFAM" id="SSF51556">
    <property type="entry name" value="Metallo-dependent hydrolases"/>
    <property type="match status" value="1"/>
</dbReference>
<dbReference type="GO" id="GO:0046872">
    <property type="term" value="F:metal ion binding"/>
    <property type="evidence" value="ECO:0007669"/>
    <property type="project" value="UniProtKB-KW"/>
</dbReference>
<dbReference type="Gene3D" id="3.20.20.140">
    <property type="entry name" value="Metal-dependent hydrolases"/>
    <property type="match status" value="1"/>
</dbReference>
<name>A0A642UQN0_DIURU</name>
<dbReference type="GO" id="GO:0006207">
    <property type="term" value="P:'de novo' pyrimidine nucleobase biosynthetic process"/>
    <property type="evidence" value="ECO:0007669"/>
    <property type="project" value="TreeGrafter"/>
</dbReference>
<keyword evidence="6" id="KW-0378">Hydrolase</keyword>
<dbReference type="GO" id="GO:0005737">
    <property type="term" value="C:cytoplasm"/>
    <property type="evidence" value="ECO:0007669"/>
    <property type="project" value="TreeGrafter"/>
</dbReference>
<protein>
    <recommendedName>
        <fullName evidence="4">dihydroorotase</fullName>
        <ecNumber evidence="4">3.5.2.3</ecNumber>
    </recommendedName>
</protein>
<keyword evidence="7" id="KW-0862">Zinc</keyword>
<evidence type="ECO:0000313" key="9">
    <source>
        <dbReference type="EMBL" id="KAA8903732.1"/>
    </source>
</evidence>
<dbReference type="NCBIfam" id="TIGR00856">
    <property type="entry name" value="pyrC_dimer"/>
    <property type="match status" value="1"/>
</dbReference>
<sequence>MTTKIDLGVAGDFHVHLRDGAMMDLITPTVREGGVSVCYVMPNLVPPITTIDQVVSYKKQLQELAPHTTFLMSFYLCPALTPELIDEAAKMGAIQGVKCYPAGVTTNSAAGVDPNDFTPFYPVFEALQRNNLVLNLHGEKPAKDEPEADGDDITVLNAEPKFLPALRKLHADFPKLKIILEHCTTADAIETVRDINKGKSGADVTVAATITAHHLSLTIDRWAGNPINFCKPVAKLPRDMRALVDAATSGEPWFFFGSDSAPHPVEKKAVHTGVCAGVYTSSHALAYVAEVFDKAGKLDTLPKFVRDNGFAFYEVNVDEIKAKESQRVSLVKRDNVVPSSVSNDTLSVVPFEAGQTLHWQVEWN</sequence>
<evidence type="ECO:0000256" key="4">
    <source>
        <dbReference type="ARBA" id="ARBA00012860"/>
    </source>
</evidence>
<evidence type="ECO:0000256" key="3">
    <source>
        <dbReference type="ARBA" id="ARBA00005631"/>
    </source>
</evidence>